<dbReference type="InterPro" id="IPR025285">
    <property type="entry name" value="DUF4145"/>
</dbReference>
<comment type="caution">
    <text evidence="2">The sequence shown here is derived from an EMBL/GenBank/DDBJ whole genome shotgun (WGS) entry which is preliminary data.</text>
</comment>
<accession>A0A430KRI4</accession>
<gene>
    <name evidence="2" type="ORF">EH243_08270</name>
</gene>
<reference evidence="2 3" key="1">
    <citation type="submission" date="2018-11" db="EMBL/GenBank/DDBJ databases">
        <title>The draft genome sequence of Amphritea opalescens ANRC-JH13T.</title>
        <authorList>
            <person name="Fang Z."/>
            <person name="Zhang Y."/>
            <person name="Han X."/>
        </authorList>
    </citation>
    <scope>NUCLEOTIDE SEQUENCE [LARGE SCALE GENOMIC DNA]</scope>
    <source>
        <strain evidence="2 3">ANRC-JH13</strain>
    </source>
</reference>
<evidence type="ECO:0000313" key="2">
    <source>
        <dbReference type="EMBL" id="RTE66105.1"/>
    </source>
</evidence>
<evidence type="ECO:0000259" key="1">
    <source>
        <dbReference type="Pfam" id="PF13643"/>
    </source>
</evidence>
<dbReference type="EMBL" id="RQXW01000006">
    <property type="protein sequence ID" value="RTE66105.1"/>
    <property type="molecule type" value="Genomic_DNA"/>
</dbReference>
<dbReference type="AlphaFoldDB" id="A0A430KRI4"/>
<dbReference type="RefSeq" id="WP_126158178.1">
    <property type="nucleotide sequence ID" value="NZ_RQXW01000006.1"/>
</dbReference>
<dbReference type="Proteomes" id="UP000283087">
    <property type="component" value="Unassembled WGS sequence"/>
</dbReference>
<dbReference type="Pfam" id="PF13643">
    <property type="entry name" value="DUF4145"/>
    <property type="match status" value="1"/>
</dbReference>
<protein>
    <submittedName>
        <fullName evidence="2">DUF4145 domain-containing protein</fullName>
    </submittedName>
</protein>
<proteinExistence type="predicted"/>
<evidence type="ECO:0000313" key="3">
    <source>
        <dbReference type="Proteomes" id="UP000283087"/>
    </source>
</evidence>
<feature type="domain" description="DUF4145" evidence="1">
    <location>
        <begin position="116"/>
        <end position="203"/>
    </location>
</feature>
<dbReference type="OrthoDB" id="6402073at2"/>
<keyword evidence="3" id="KW-1185">Reference proteome</keyword>
<organism evidence="2 3">
    <name type="scientific">Amphritea opalescens</name>
    <dbReference type="NCBI Taxonomy" id="2490544"/>
    <lineage>
        <taxon>Bacteria</taxon>
        <taxon>Pseudomonadati</taxon>
        <taxon>Pseudomonadota</taxon>
        <taxon>Gammaproteobacteria</taxon>
        <taxon>Oceanospirillales</taxon>
        <taxon>Oceanospirillaceae</taxon>
        <taxon>Amphritea</taxon>
    </lineage>
</organism>
<sequence length="229" mass="26030">METKEEIKLKAQCNKCLGETNHILLHKEDQPWDEEIDHGYTIHGSETFNMVKCCGCDSVKLMHASWFSEICDEYGRPIIDINYYPPAISRAEPKWLSELGGLVPNEQMQYVRGLLKEIYSALHNDSRRLAAMGIRALIEHLMIIEVSDNGTFKKNLEAFQQAGYLSGKQREIVEPILEAGHAAIHRGFHPSAEDVLTVVEITESLVETIYVHSKKAEKLKKRVPQRGNT</sequence>
<name>A0A430KRI4_9GAMM</name>